<reference evidence="2" key="1">
    <citation type="journal article" date="2014" name="Int. J. Syst. Evol. Microbiol.">
        <title>Complete genome sequence of Corynebacterium casei LMG S-19264T (=DSM 44701T), isolated from a smear-ripened cheese.</title>
        <authorList>
            <consortium name="US DOE Joint Genome Institute (JGI-PGF)"/>
            <person name="Walter F."/>
            <person name="Albersmeier A."/>
            <person name="Kalinowski J."/>
            <person name="Ruckert C."/>
        </authorList>
    </citation>
    <scope>NUCLEOTIDE SEQUENCE</scope>
    <source>
        <strain evidence="2">KCTC 12988</strain>
    </source>
</reference>
<protein>
    <recommendedName>
        <fullName evidence="4">DUF4468 domain-containing protein</fullName>
    </recommendedName>
</protein>
<accession>A0A918TVT4</accession>
<comment type="caution">
    <text evidence="2">The sequence shown here is derived from an EMBL/GenBank/DDBJ whole genome shotgun (WGS) entry which is preliminary data.</text>
</comment>
<feature type="chain" id="PRO_5037548638" description="DUF4468 domain-containing protein" evidence="1">
    <location>
        <begin position="22"/>
        <end position="180"/>
    </location>
</feature>
<evidence type="ECO:0000313" key="2">
    <source>
        <dbReference type="EMBL" id="GHC63508.1"/>
    </source>
</evidence>
<organism evidence="2 3">
    <name type="scientific">Roseibacillus persicicus</name>
    <dbReference type="NCBI Taxonomy" id="454148"/>
    <lineage>
        <taxon>Bacteria</taxon>
        <taxon>Pseudomonadati</taxon>
        <taxon>Verrucomicrobiota</taxon>
        <taxon>Verrucomicrobiia</taxon>
        <taxon>Verrucomicrobiales</taxon>
        <taxon>Verrucomicrobiaceae</taxon>
        <taxon>Roseibacillus</taxon>
    </lineage>
</organism>
<dbReference type="AlphaFoldDB" id="A0A918TVT4"/>
<sequence length="180" mass="20084">MTLWKLLLLFGFLALPLSAQTTEEGDDEVPEETQNATDEEDLKRFWQLSLPDGHFMVALDRIASISRSSYLLDGGLIVTEVTIDTVGNSLCRIYQITPAAESSQVSSAQRLTQRARDLTGRAKEVTGADIETMVQKNYPTTTHAKTVEYRVKERATLDALYASLNKAWRDGKGRRFAIAN</sequence>
<name>A0A918TVT4_9BACT</name>
<dbReference type="RefSeq" id="WP_189572681.1">
    <property type="nucleotide sequence ID" value="NZ_BMXI01000016.1"/>
</dbReference>
<keyword evidence="1" id="KW-0732">Signal</keyword>
<evidence type="ECO:0000256" key="1">
    <source>
        <dbReference type="SAM" id="SignalP"/>
    </source>
</evidence>
<feature type="signal peptide" evidence="1">
    <location>
        <begin position="1"/>
        <end position="21"/>
    </location>
</feature>
<evidence type="ECO:0000313" key="3">
    <source>
        <dbReference type="Proteomes" id="UP000644507"/>
    </source>
</evidence>
<evidence type="ECO:0008006" key="4">
    <source>
        <dbReference type="Google" id="ProtNLM"/>
    </source>
</evidence>
<dbReference type="Proteomes" id="UP000644507">
    <property type="component" value="Unassembled WGS sequence"/>
</dbReference>
<gene>
    <name evidence="2" type="ORF">GCM10007100_33940</name>
</gene>
<reference evidence="2" key="2">
    <citation type="submission" date="2020-09" db="EMBL/GenBank/DDBJ databases">
        <authorList>
            <person name="Sun Q."/>
            <person name="Kim S."/>
        </authorList>
    </citation>
    <scope>NUCLEOTIDE SEQUENCE</scope>
    <source>
        <strain evidence="2">KCTC 12988</strain>
    </source>
</reference>
<dbReference type="EMBL" id="BMXI01000016">
    <property type="protein sequence ID" value="GHC63508.1"/>
    <property type="molecule type" value="Genomic_DNA"/>
</dbReference>
<proteinExistence type="predicted"/>
<keyword evidence="3" id="KW-1185">Reference proteome</keyword>